<accession>A0A401ZEX3</accession>
<organism evidence="2 3">
    <name type="scientific">Dictyobacter aurantiacus</name>
    <dbReference type="NCBI Taxonomy" id="1936993"/>
    <lineage>
        <taxon>Bacteria</taxon>
        <taxon>Bacillati</taxon>
        <taxon>Chloroflexota</taxon>
        <taxon>Ktedonobacteria</taxon>
        <taxon>Ktedonobacterales</taxon>
        <taxon>Dictyobacteraceae</taxon>
        <taxon>Dictyobacter</taxon>
    </lineage>
</organism>
<reference evidence="3" key="1">
    <citation type="submission" date="2018-12" db="EMBL/GenBank/DDBJ databases">
        <title>Tengunoibacter tsumagoiensis gen. nov., sp. nov., Dictyobacter kobayashii sp. nov., D. alpinus sp. nov., and D. joshuensis sp. nov. and description of Dictyobacteraceae fam. nov. within the order Ktedonobacterales isolated from Tengu-no-mugimeshi.</title>
        <authorList>
            <person name="Wang C.M."/>
            <person name="Zheng Y."/>
            <person name="Sakai Y."/>
            <person name="Toyoda A."/>
            <person name="Minakuchi Y."/>
            <person name="Abe K."/>
            <person name="Yokota A."/>
            <person name="Yabe S."/>
        </authorList>
    </citation>
    <scope>NUCLEOTIDE SEQUENCE [LARGE SCALE GENOMIC DNA]</scope>
    <source>
        <strain evidence="3">S-27</strain>
    </source>
</reference>
<comment type="caution">
    <text evidence="2">The sequence shown here is derived from an EMBL/GenBank/DDBJ whole genome shotgun (WGS) entry which is preliminary data.</text>
</comment>
<proteinExistence type="predicted"/>
<sequence>MAFDRTNIQREHKLANLLDQYDSQLNEREQLPDNLLLDQAWKLLQERLNQPTLDEEVVHLGIILCHKLKERETPIHFLSRYLTQSLPLSEETWAKWELVDHLALAHRYEEMIKTQKDFLHWALRNTPLQDICRVMNDATQALGWVALGQGEEWMHIFHDLLPQVEATETNRFDRFCYFRTAGVVCSVLKRTDEVLSFGERIRQIAQEDPSWEKNYYLIAEASHLQMKAYQQLGRIDELRRLGTETAHFIEEQREEFVSTVGHLPGDFWIRYHNLGAQFYFAGQYDLAIAQFRRSLNVHEGRSHTYLWLAASLWITTKDRNEVLSLLRSAAHLHAGGKSWRDYRDLPEFQDVRDDPQFLQATLGTE</sequence>
<evidence type="ECO:0000256" key="1">
    <source>
        <dbReference type="PROSITE-ProRule" id="PRU00339"/>
    </source>
</evidence>
<evidence type="ECO:0000313" key="3">
    <source>
        <dbReference type="Proteomes" id="UP000287224"/>
    </source>
</evidence>
<dbReference type="InterPro" id="IPR011990">
    <property type="entry name" value="TPR-like_helical_dom_sf"/>
</dbReference>
<dbReference type="PROSITE" id="PS50005">
    <property type="entry name" value="TPR"/>
    <property type="match status" value="1"/>
</dbReference>
<dbReference type="SUPFAM" id="SSF48452">
    <property type="entry name" value="TPR-like"/>
    <property type="match status" value="1"/>
</dbReference>
<dbReference type="RefSeq" id="WP_126596454.1">
    <property type="nucleotide sequence ID" value="NZ_BIFQ01000001.1"/>
</dbReference>
<protein>
    <recommendedName>
        <fullName evidence="4">Tetratricopeptide repeat protein</fullName>
    </recommendedName>
</protein>
<evidence type="ECO:0008006" key="4">
    <source>
        <dbReference type="Google" id="ProtNLM"/>
    </source>
</evidence>
<gene>
    <name evidence="2" type="ORF">KDAU_27410</name>
</gene>
<keyword evidence="1" id="KW-0802">TPR repeat</keyword>
<feature type="repeat" description="TPR" evidence="1">
    <location>
        <begin position="268"/>
        <end position="301"/>
    </location>
</feature>
<name>A0A401ZEX3_9CHLR</name>
<dbReference type="Proteomes" id="UP000287224">
    <property type="component" value="Unassembled WGS sequence"/>
</dbReference>
<dbReference type="Gene3D" id="1.25.40.10">
    <property type="entry name" value="Tetratricopeptide repeat domain"/>
    <property type="match status" value="1"/>
</dbReference>
<dbReference type="OrthoDB" id="2987317at2"/>
<keyword evidence="3" id="KW-1185">Reference proteome</keyword>
<dbReference type="EMBL" id="BIFQ01000001">
    <property type="protein sequence ID" value="GCE05412.1"/>
    <property type="molecule type" value="Genomic_DNA"/>
</dbReference>
<evidence type="ECO:0000313" key="2">
    <source>
        <dbReference type="EMBL" id="GCE05412.1"/>
    </source>
</evidence>
<dbReference type="InterPro" id="IPR019734">
    <property type="entry name" value="TPR_rpt"/>
</dbReference>
<dbReference type="AlphaFoldDB" id="A0A401ZEX3"/>